<dbReference type="InterPro" id="IPR036390">
    <property type="entry name" value="WH_DNA-bd_sf"/>
</dbReference>
<evidence type="ECO:0000256" key="1">
    <source>
        <dbReference type="ARBA" id="ARBA00022676"/>
    </source>
</evidence>
<feature type="compositionally biased region" description="Basic and acidic residues" evidence="3">
    <location>
        <begin position="438"/>
        <end position="450"/>
    </location>
</feature>
<dbReference type="InterPro" id="IPR036388">
    <property type="entry name" value="WH-like_DNA-bd_sf"/>
</dbReference>
<reference evidence="5" key="2">
    <citation type="submission" date="2021-04" db="EMBL/GenBank/DDBJ databases">
        <authorList>
            <person name="Gilroy R."/>
        </authorList>
    </citation>
    <scope>NUCLEOTIDE SEQUENCE</scope>
    <source>
        <strain evidence="5">CHK183-5548</strain>
    </source>
</reference>
<dbReference type="InterPro" id="IPR001173">
    <property type="entry name" value="Glyco_trans_2-like"/>
</dbReference>
<proteinExistence type="predicted"/>
<dbReference type="InterPro" id="IPR029044">
    <property type="entry name" value="Nucleotide-diphossugar_trans"/>
</dbReference>
<dbReference type="Proteomes" id="UP000823883">
    <property type="component" value="Unassembled WGS sequence"/>
</dbReference>
<gene>
    <name evidence="5" type="ORF">IAA04_08295</name>
</gene>
<dbReference type="SUPFAM" id="SSF46785">
    <property type="entry name" value="Winged helix' DNA-binding domain"/>
    <property type="match status" value="1"/>
</dbReference>
<feature type="region of interest" description="Disordered" evidence="3">
    <location>
        <begin position="438"/>
        <end position="460"/>
    </location>
</feature>
<evidence type="ECO:0000259" key="4">
    <source>
        <dbReference type="Pfam" id="PF00535"/>
    </source>
</evidence>
<accession>A0A9D2PEC2</accession>
<dbReference type="Gene3D" id="3.90.550.10">
    <property type="entry name" value="Spore Coat Polysaccharide Biosynthesis Protein SpsA, Chain A"/>
    <property type="match status" value="1"/>
</dbReference>
<dbReference type="GO" id="GO:0016757">
    <property type="term" value="F:glycosyltransferase activity"/>
    <property type="evidence" value="ECO:0007669"/>
    <property type="project" value="UniProtKB-KW"/>
</dbReference>
<reference evidence="5" key="1">
    <citation type="journal article" date="2021" name="PeerJ">
        <title>Extensive microbial diversity within the chicken gut microbiome revealed by metagenomics and culture.</title>
        <authorList>
            <person name="Gilroy R."/>
            <person name="Ravi A."/>
            <person name="Getino M."/>
            <person name="Pursley I."/>
            <person name="Horton D.L."/>
            <person name="Alikhan N.F."/>
            <person name="Baker D."/>
            <person name="Gharbi K."/>
            <person name="Hall N."/>
            <person name="Watson M."/>
            <person name="Adriaenssens E.M."/>
            <person name="Foster-Nyarko E."/>
            <person name="Jarju S."/>
            <person name="Secka A."/>
            <person name="Antonio M."/>
            <person name="Oren A."/>
            <person name="Chaudhuri R.R."/>
            <person name="La Ragione R."/>
            <person name="Hildebrand F."/>
            <person name="Pallen M.J."/>
        </authorList>
    </citation>
    <scope>NUCLEOTIDE SEQUENCE</scope>
    <source>
        <strain evidence="5">CHK183-5548</strain>
    </source>
</reference>
<dbReference type="CDD" id="cd00761">
    <property type="entry name" value="Glyco_tranf_GTA_type"/>
    <property type="match status" value="1"/>
</dbReference>
<name>A0A9D2PEC2_9FIRM</name>
<feature type="domain" description="Glycosyltransferase 2-like" evidence="4">
    <location>
        <begin position="6"/>
        <end position="171"/>
    </location>
</feature>
<dbReference type="PANTHER" id="PTHR22916:SF51">
    <property type="entry name" value="GLYCOSYLTRANSFERASE EPSH-RELATED"/>
    <property type="match status" value="1"/>
</dbReference>
<comment type="caution">
    <text evidence="5">The sequence shown here is derived from an EMBL/GenBank/DDBJ whole genome shotgun (WGS) entry which is preliminary data.</text>
</comment>
<evidence type="ECO:0000256" key="2">
    <source>
        <dbReference type="ARBA" id="ARBA00022679"/>
    </source>
</evidence>
<evidence type="ECO:0000313" key="5">
    <source>
        <dbReference type="EMBL" id="HJC48038.1"/>
    </source>
</evidence>
<dbReference type="EMBL" id="DWWL01000052">
    <property type="protein sequence ID" value="HJC48038.1"/>
    <property type="molecule type" value="Genomic_DNA"/>
</dbReference>
<dbReference type="PANTHER" id="PTHR22916">
    <property type="entry name" value="GLYCOSYLTRANSFERASE"/>
    <property type="match status" value="1"/>
</dbReference>
<keyword evidence="1 5" id="KW-0328">Glycosyltransferase</keyword>
<dbReference type="Pfam" id="PF00535">
    <property type="entry name" value="Glycos_transf_2"/>
    <property type="match status" value="1"/>
</dbReference>
<dbReference type="Gene3D" id="1.10.10.10">
    <property type="entry name" value="Winged helix-like DNA-binding domain superfamily/Winged helix DNA-binding domain"/>
    <property type="match status" value="1"/>
</dbReference>
<dbReference type="AlphaFoldDB" id="A0A9D2PEC2"/>
<protein>
    <submittedName>
        <fullName evidence="5">Glycosyltransferase</fullName>
        <ecNumber evidence="5">2.4.-.-</ecNumber>
    </submittedName>
</protein>
<sequence length="460" mass="53960">MEPTVSVIVPVFNSEEYLERCVDSILNQEYQDLELILVNDGSTDRSGEICRRYEEQDPRVLVMTKENSGVSDSRNLAIGQAVGKYLQFVDSDDWLAPDATRLLVRRMEDTGCGLVVADFYRVSGELVSHKGDIEEDGVMSLEEFSSHMMENPADFYYGVLWNKLYRRDVVEAWHLRMDREISWCEDFMFNLEYMRHIETICVLRTPIYYYVKRKGSLVNQGMNISRVIRMKLMVFEYYNNFYKHVLDEEDYEKYRLQVYRFLVDSAGDGTVLPSILGRAKRLGEERTAVSREAVMEDSVLAERYRERKLFEYYLEPVAIKCNLPMVEMTLLFYVSGARRSYTRKELADLLNISRTRLRTALQRLSGRGMIRTAEVKEENGRKRQLEIFLQPAASLLEGDFQAVRRDYEEARFRGFDREELDAYRELSEKIRENVRRILKEPAKRAEKGSGEEPAGTRRRK</sequence>
<dbReference type="SUPFAM" id="SSF53448">
    <property type="entry name" value="Nucleotide-diphospho-sugar transferases"/>
    <property type="match status" value="1"/>
</dbReference>
<evidence type="ECO:0000313" key="6">
    <source>
        <dbReference type="Proteomes" id="UP000823883"/>
    </source>
</evidence>
<dbReference type="EC" id="2.4.-.-" evidence="5"/>
<keyword evidence="2 5" id="KW-0808">Transferase</keyword>
<evidence type="ECO:0000256" key="3">
    <source>
        <dbReference type="SAM" id="MobiDB-lite"/>
    </source>
</evidence>
<organism evidence="5 6">
    <name type="scientific">Candidatus Lachnoclostridium pullistercoris</name>
    <dbReference type="NCBI Taxonomy" id="2838632"/>
    <lineage>
        <taxon>Bacteria</taxon>
        <taxon>Bacillati</taxon>
        <taxon>Bacillota</taxon>
        <taxon>Clostridia</taxon>
        <taxon>Lachnospirales</taxon>
        <taxon>Lachnospiraceae</taxon>
    </lineage>
</organism>